<keyword evidence="3" id="KW-1133">Transmembrane helix</keyword>
<dbReference type="Proteomes" id="UP000694501">
    <property type="component" value="Unassembled WGS sequence"/>
</dbReference>
<evidence type="ECO:0000256" key="3">
    <source>
        <dbReference type="SAM" id="Phobius"/>
    </source>
</evidence>
<dbReference type="EMBL" id="JAELVF020000001">
    <property type="protein sequence ID" value="MBU7598697.1"/>
    <property type="molecule type" value="Genomic_DNA"/>
</dbReference>
<keyword evidence="1" id="KW-0805">Transcription regulation</keyword>
<feature type="domain" description="Putative zinc-finger" evidence="4">
    <location>
        <begin position="16"/>
        <end position="42"/>
    </location>
</feature>
<dbReference type="InterPro" id="IPR041916">
    <property type="entry name" value="Anti_sigma_zinc_sf"/>
</dbReference>
<sequence>MTSLAHHQDHHDHHDVGAYAIGALDPEDAARFEEHLADCVSCSAELDELLGLAPLLDEYTDTGRTAAGASPRATGCRDGEALRPGAGATARPAALAVPYVQPVRAGEALLASVLARAAAERRRRARRRLALALPAAAVLVAAALGGAALLTGGDRGTPPDPIRAAYDAGEKHHGSAPGSDVDATVSLTEKRWGTEIAVRLTGVTGPRSCGLIAVGRDGGEQTVTTWAVPDTGYGPGKEVYYVGGSAYGPADIDHFEVRTLDGQRLVTVDK</sequence>
<keyword evidence="3" id="KW-0472">Membrane</keyword>
<keyword evidence="3" id="KW-0812">Transmembrane</keyword>
<proteinExistence type="predicted"/>
<keyword evidence="2" id="KW-0804">Transcription</keyword>
<dbReference type="InterPro" id="IPR027383">
    <property type="entry name" value="Znf_put"/>
</dbReference>
<keyword evidence="6" id="KW-1185">Reference proteome</keyword>
<feature type="transmembrane region" description="Helical" evidence="3">
    <location>
        <begin position="129"/>
        <end position="150"/>
    </location>
</feature>
<protein>
    <submittedName>
        <fullName evidence="5">Zf-HC2 domain-containing protein</fullName>
    </submittedName>
</protein>
<organism evidence="5 6">
    <name type="scientific">Streptomyces tardus</name>
    <dbReference type="NCBI Taxonomy" id="2780544"/>
    <lineage>
        <taxon>Bacteria</taxon>
        <taxon>Bacillati</taxon>
        <taxon>Actinomycetota</taxon>
        <taxon>Actinomycetes</taxon>
        <taxon>Kitasatosporales</taxon>
        <taxon>Streptomycetaceae</taxon>
        <taxon>Streptomyces</taxon>
    </lineage>
</organism>
<evidence type="ECO:0000256" key="1">
    <source>
        <dbReference type="ARBA" id="ARBA00023015"/>
    </source>
</evidence>
<dbReference type="Gene3D" id="1.10.10.1320">
    <property type="entry name" value="Anti-sigma factor, zinc-finger domain"/>
    <property type="match status" value="1"/>
</dbReference>
<comment type="caution">
    <text evidence="5">The sequence shown here is derived from an EMBL/GenBank/DDBJ whole genome shotgun (WGS) entry which is preliminary data.</text>
</comment>
<evidence type="ECO:0000313" key="5">
    <source>
        <dbReference type="EMBL" id="MBU7598697.1"/>
    </source>
</evidence>
<dbReference type="Pfam" id="PF13490">
    <property type="entry name" value="zf-HC2"/>
    <property type="match status" value="1"/>
</dbReference>
<evidence type="ECO:0000313" key="6">
    <source>
        <dbReference type="Proteomes" id="UP000694501"/>
    </source>
</evidence>
<evidence type="ECO:0000256" key="2">
    <source>
        <dbReference type="ARBA" id="ARBA00023163"/>
    </source>
</evidence>
<reference evidence="5" key="1">
    <citation type="submission" date="2021-06" db="EMBL/GenBank/DDBJ databases">
        <title>Sequencing of actinobacteria type strains.</title>
        <authorList>
            <person name="Nguyen G.-S."/>
            <person name="Wentzel A."/>
        </authorList>
    </citation>
    <scope>NUCLEOTIDE SEQUENCE</scope>
    <source>
        <strain evidence="5">P38-E01</strain>
    </source>
</reference>
<accession>A0A949JES1</accession>
<name>A0A949JES1_9ACTN</name>
<dbReference type="RefSeq" id="WP_211041120.1">
    <property type="nucleotide sequence ID" value="NZ_JAELVF020000001.1"/>
</dbReference>
<gene>
    <name evidence="5" type="ORF">JGS22_014000</name>
</gene>
<dbReference type="AlphaFoldDB" id="A0A949JES1"/>
<evidence type="ECO:0000259" key="4">
    <source>
        <dbReference type="Pfam" id="PF13490"/>
    </source>
</evidence>